<proteinExistence type="predicted"/>
<organism evidence="1">
    <name type="scientific">uncultured Caudovirales phage</name>
    <dbReference type="NCBI Taxonomy" id="2100421"/>
    <lineage>
        <taxon>Viruses</taxon>
        <taxon>Duplodnaviria</taxon>
        <taxon>Heunggongvirae</taxon>
        <taxon>Uroviricota</taxon>
        <taxon>Caudoviricetes</taxon>
        <taxon>Peduoviridae</taxon>
        <taxon>Maltschvirus</taxon>
        <taxon>Maltschvirus maltsch</taxon>
    </lineage>
</organism>
<dbReference type="EMBL" id="LR796376">
    <property type="protein sequence ID" value="CAB4140059.1"/>
    <property type="molecule type" value="Genomic_DNA"/>
</dbReference>
<evidence type="ECO:0000313" key="1">
    <source>
        <dbReference type="EMBL" id="CAB4140059.1"/>
    </source>
</evidence>
<sequence length="221" mass="23489">MPRGVDALDEAWLQGRLWTPQLIRPSLLFWADAADLSTISIATGVSEWRDKSPFSRHVSQASTALQPTYSPSGFNGRPGIVFDGTRYLFRTSAFCFAAGSISVFTAMRPSASPPATLNFAIAEGLLSQNNPIYGVLNNNAVSPFTTLGFYNRQNLGATINNGLFTNALVNQSRIIGMIDSGSAATGFVDGVSGSAVPYTRVATDVDRFAIGGLLRGGFALP</sequence>
<protein>
    <submittedName>
        <fullName evidence="1">Uncharacterized protein</fullName>
    </submittedName>
</protein>
<accession>A0A6J5M8D6</accession>
<feature type="non-terminal residue" evidence="1">
    <location>
        <position position="221"/>
    </location>
</feature>
<gene>
    <name evidence="1" type="ORF">UFOVP398_1</name>
</gene>
<reference evidence="1" key="1">
    <citation type="submission" date="2020-04" db="EMBL/GenBank/DDBJ databases">
        <authorList>
            <person name="Chiriac C."/>
            <person name="Salcher M."/>
            <person name="Ghai R."/>
            <person name="Kavagutti S V."/>
        </authorList>
    </citation>
    <scope>NUCLEOTIDE SEQUENCE</scope>
</reference>
<name>A0A6J5M8D6_9CAUD</name>